<sequence length="242" mass="25054">MFGIGRRKTHGQLAKAELGESLDHFRRAATHAAGGVGATLGPRMNAARDYVGPTATKVRGKAAHGWATTVTALAPLAVAAAEGARHAGSTAQKVKPKNMRAMRKKESLMARRRWPMLTGILAASAVVGVAGAAAVRRRRQQDWDAYDAGRALESVREDAETLAASSTSALRSESARATTGSSNGATEKATDKPLVKTAEKVAEKASDRPSPATLAEASRKSPTKSGDGVLGSAGTATSNSRN</sequence>
<keyword evidence="2" id="KW-1133">Transmembrane helix</keyword>
<keyword evidence="4" id="KW-1185">Reference proteome</keyword>
<comment type="caution">
    <text evidence="3">The sequence shown here is derived from an EMBL/GenBank/DDBJ whole genome shotgun (WGS) entry which is preliminary data.</text>
</comment>
<gene>
    <name evidence="3" type="ORF">FHR38_002724</name>
</gene>
<dbReference type="RefSeq" id="WP_184534996.1">
    <property type="nucleotide sequence ID" value="NZ_JACHJW010000001.1"/>
</dbReference>
<feature type="compositionally biased region" description="Basic and acidic residues" evidence="1">
    <location>
        <begin position="188"/>
        <end position="207"/>
    </location>
</feature>
<evidence type="ECO:0000256" key="2">
    <source>
        <dbReference type="SAM" id="Phobius"/>
    </source>
</evidence>
<proteinExistence type="predicted"/>
<protein>
    <submittedName>
        <fullName evidence="3">Uncharacterized protein</fullName>
    </submittedName>
</protein>
<dbReference type="EMBL" id="JACHJW010000001">
    <property type="protein sequence ID" value="MBB4958991.1"/>
    <property type="molecule type" value="Genomic_DNA"/>
</dbReference>
<keyword evidence="2" id="KW-0472">Membrane</keyword>
<feature type="compositionally biased region" description="Low complexity" evidence="1">
    <location>
        <begin position="164"/>
        <end position="179"/>
    </location>
</feature>
<organism evidence="3 4">
    <name type="scientific">Micromonospora polyrhachis</name>
    <dbReference type="NCBI Taxonomy" id="1282883"/>
    <lineage>
        <taxon>Bacteria</taxon>
        <taxon>Bacillati</taxon>
        <taxon>Actinomycetota</taxon>
        <taxon>Actinomycetes</taxon>
        <taxon>Micromonosporales</taxon>
        <taxon>Micromonosporaceae</taxon>
        <taxon>Micromonospora</taxon>
    </lineage>
</organism>
<evidence type="ECO:0000256" key="1">
    <source>
        <dbReference type="SAM" id="MobiDB-lite"/>
    </source>
</evidence>
<reference evidence="3 4" key="1">
    <citation type="submission" date="2020-08" db="EMBL/GenBank/DDBJ databases">
        <title>Sequencing the genomes of 1000 actinobacteria strains.</title>
        <authorList>
            <person name="Klenk H.-P."/>
        </authorList>
    </citation>
    <scope>NUCLEOTIDE SEQUENCE [LARGE SCALE GENOMIC DNA]</scope>
    <source>
        <strain evidence="3 4">DSM 45886</strain>
    </source>
</reference>
<name>A0A7W7SR27_9ACTN</name>
<keyword evidence="2" id="KW-0812">Transmembrane</keyword>
<accession>A0A7W7SR27</accession>
<dbReference type="AlphaFoldDB" id="A0A7W7SR27"/>
<evidence type="ECO:0000313" key="4">
    <source>
        <dbReference type="Proteomes" id="UP000578819"/>
    </source>
</evidence>
<feature type="region of interest" description="Disordered" evidence="1">
    <location>
        <begin position="164"/>
        <end position="242"/>
    </location>
</feature>
<dbReference type="Proteomes" id="UP000578819">
    <property type="component" value="Unassembled WGS sequence"/>
</dbReference>
<evidence type="ECO:0000313" key="3">
    <source>
        <dbReference type="EMBL" id="MBB4958991.1"/>
    </source>
</evidence>
<feature type="transmembrane region" description="Helical" evidence="2">
    <location>
        <begin position="114"/>
        <end position="135"/>
    </location>
</feature>